<dbReference type="GO" id="GO:0015074">
    <property type="term" value="P:DNA integration"/>
    <property type="evidence" value="ECO:0007669"/>
    <property type="project" value="InterPro"/>
</dbReference>
<dbReference type="RefSeq" id="WP_126352452.1">
    <property type="nucleotide sequence ID" value="NZ_RXPE01000020.1"/>
</dbReference>
<evidence type="ECO:0000313" key="3">
    <source>
        <dbReference type="EMBL" id="RTR25893.1"/>
    </source>
</evidence>
<reference evidence="3 4" key="1">
    <citation type="submission" date="2018-12" db="EMBL/GenBank/DDBJ databases">
        <title>Deinococcus radiophilus ATCC 27603 genome sequencing and assembly.</title>
        <authorList>
            <person name="Maclea K.S."/>
            <person name="Maynard C.R."/>
        </authorList>
    </citation>
    <scope>NUCLEOTIDE SEQUENCE [LARGE SCALE GENOMIC DNA]</scope>
    <source>
        <strain evidence="3 4">ATCC 27603</strain>
    </source>
</reference>
<feature type="compositionally biased region" description="Basic and acidic residues" evidence="1">
    <location>
        <begin position="588"/>
        <end position="604"/>
    </location>
</feature>
<dbReference type="EMBL" id="RXPE01000020">
    <property type="protein sequence ID" value="RTR25893.1"/>
    <property type="molecule type" value="Genomic_DNA"/>
</dbReference>
<organism evidence="3 4">
    <name type="scientific">Deinococcus radiophilus</name>
    <dbReference type="NCBI Taxonomy" id="32062"/>
    <lineage>
        <taxon>Bacteria</taxon>
        <taxon>Thermotogati</taxon>
        <taxon>Deinococcota</taxon>
        <taxon>Deinococci</taxon>
        <taxon>Deinococcales</taxon>
        <taxon>Deinococcaceae</taxon>
        <taxon>Deinococcus</taxon>
    </lineage>
</organism>
<dbReference type="OrthoDB" id="501284at2"/>
<gene>
    <name evidence="3" type="ORF">EJ104_09295</name>
</gene>
<accession>A0A3S0JNV3</accession>
<feature type="domain" description="Integrase catalytic" evidence="2">
    <location>
        <begin position="228"/>
        <end position="446"/>
    </location>
</feature>
<dbReference type="InterPro" id="IPR015378">
    <property type="entry name" value="Transposase-like_Mu_C"/>
</dbReference>
<evidence type="ECO:0000256" key="1">
    <source>
        <dbReference type="SAM" id="MobiDB-lite"/>
    </source>
</evidence>
<dbReference type="Pfam" id="PF13551">
    <property type="entry name" value="HTH_29"/>
    <property type="match status" value="1"/>
</dbReference>
<dbReference type="Proteomes" id="UP000277766">
    <property type="component" value="Unassembled WGS sequence"/>
</dbReference>
<proteinExistence type="predicted"/>
<dbReference type="GO" id="GO:0003676">
    <property type="term" value="F:nucleic acid binding"/>
    <property type="evidence" value="ECO:0007669"/>
    <property type="project" value="InterPro"/>
</dbReference>
<comment type="caution">
    <text evidence="3">The sequence shown here is derived from an EMBL/GenBank/DDBJ whole genome shotgun (WGS) entry which is preliminary data.</text>
</comment>
<dbReference type="InterPro" id="IPR001584">
    <property type="entry name" value="Integrase_cat-core"/>
</dbReference>
<dbReference type="PROSITE" id="PS50994">
    <property type="entry name" value="INTEGRASE"/>
    <property type="match status" value="1"/>
</dbReference>
<feature type="region of interest" description="Disordered" evidence="1">
    <location>
        <begin position="588"/>
        <end position="624"/>
    </location>
</feature>
<evidence type="ECO:0000313" key="4">
    <source>
        <dbReference type="Proteomes" id="UP000277766"/>
    </source>
</evidence>
<evidence type="ECO:0000259" key="2">
    <source>
        <dbReference type="PROSITE" id="PS50994"/>
    </source>
</evidence>
<dbReference type="InterPro" id="IPR012337">
    <property type="entry name" value="RNaseH-like_sf"/>
</dbReference>
<dbReference type="AlphaFoldDB" id="A0A3S0JNV3"/>
<name>A0A3S0JNV3_9DEIO</name>
<sequence length="647" mass="74966">MTLTLKNDQWVTWQGREGRVVRSISLHDAQLRDRNGDIFTAPIAELMPLDIAQSARPVRTVDSQKNQVIFQQAQQRLDAIRPLLDLGPLRKRRHVEQRAQELNCSPATLYRWIRNYESGDFNSLVHQRRRDAGKGRLSEEVEQVMQRLIDRRYLTSQRPTMTEVYRTLLLEIQTMNNNRAEGEPEVLAPTYQTFRRRIYQTSERKRVSRRYGEGAAKRSDPITGRYPGATYPLAVVQADHTQLDIKLVDSVHRQPMAGRPWITLVMDVFSRVVLGFHISLDAPSTYSVGQALTHAILPKTLWLARHREEVKRVLGDLTDEELEIDWPCWGKPVKFMVDNGREFWGEMLHRTCAQYAIDQEFRPVLRPEYGSHIERILGTVAVELHSLPGTTFSNIAERGKYDSEARATMTFEGLQVWLTAFLLGAYHNREHSELGMTPLEMWEKGLLEGTETHPPTGLPAIFTGDRAERLKMDLLPFFEATVQREGVRNEGMVYQDPVLHAYVKAKHPERTTRSRLFTFRYDPTDISQVYFLDPELNRYFPVRCIQPDFPSISIWEMRAAKKFGKAQGLEVKDTRTIMNAYQLMRRVAEREEEQTKHTRREQERRRQRARAPKATDSVAKPKLSTKRPALSVFSDLGDIQPFDDIDT</sequence>
<dbReference type="InterPro" id="IPR036397">
    <property type="entry name" value="RNaseH_sf"/>
</dbReference>
<dbReference type="Pfam" id="PF09299">
    <property type="entry name" value="Mu-transpos_C"/>
    <property type="match status" value="1"/>
</dbReference>
<protein>
    <submittedName>
        <fullName evidence="3">Transposase</fullName>
    </submittedName>
</protein>
<keyword evidence="4" id="KW-1185">Reference proteome</keyword>
<dbReference type="Gene3D" id="3.30.420.10">
    <property type="entry name" value="Ribonuclease H-like superfamily/Ribonuclease H"/>
    <property type="match status" value="1"/>
</dbReference>
<dbReference type="SUPFAM" id="SSF53098">
    <property type="entry name" value="Ribonuclease H-like"/>
    <property type="match status" value="1"/>
</dbReference>